<dbReference type="GO" id="GO:0006355">
    <property type="term" value="P:regulation of DNA-templated transcription"/>
    <property type="evidence" value="ECO:0007669"/>
    <property type="project" value="InterPro"/>
</dbReference>
<dbReference type="InterPro" id="IPR010985">
    <property type="entry name" value="Ribbon_hlx_hlx"/>
</dbReference>
<dbReference type="EMBL" id="RCYR01000068">
    <property type="protein sequence ID" value="RYS75475.1"/>
    <property type="molecule type" value="Genomic_DNA"/>
</dbReference>
<protein>
    <submittedName>
        <fullName evidence="3">DUF1778 domain-containing protein</fullName>
    </submittedName>
</protein>
<dbReference type="AlphaFoldDB" id="A0A4V1Y9U4"/>
<name>A0A4V1Y9U4_9FIRM</name>
<dbReference type="InterPro" id="IPR013321">
    <property type="entry name" value="Arc_rbn_hlx_hlx"/>
</dbReference>
<proteinExistence type="inferred from homology"/>
<reference evidence="3 4" key="1">
    <citation type="journal article" date="2019" name="Science, e1252229">
        <title>Invertible promoters mediate bacterial phase variation, antibiotic resistance, and host adaptation in the gut.</title>
        <authorList>
            <person name="Jiang X."/>
            <person name="Hall A.B."/>
            <person name="Arthur T.D."/>
            <person name="Plichta D.R."/>
            <person name="Covington C.T."/>
            <person name="Poyet M."/>
            <person name="Crothers J."/>
            <person name="Moses P.L."/>
            <person name="Tolonen A.C."/>
            <person name="Vlamakis H."/>
            <person name="Alm E.J."/>
            <person name="Xavier R.J."/>
        </authorList>
    </citation>
    <scope>NUCLEOTIDE SEQUENCE [LARGE SCALE GENOMIC DNA]</scope>
    <source>
        <strain evidence="4">aa_0143</strain>
    </source>
</reference>
<dbReference type="InterPro" id="IPR014795">
    <property type="entry name" value="TacA_1-like"/>
</dbReference>
<dbReference type="RefSeq" id="WP_129795074.1">
    <property type="nucleotide sequence ID" value="NZ_RCYR01000068.1"/>
</dbReference>
<dbReference type="SUPFAM" id="SSF47598">
    <property type="entry name" value="Ribbon-helix-helix"/>
    <property type="match status" value="1"/>
</dbReference>
<dbReference type="Pfam" id="PF08681">
    <property type="entry name" value="TacA1"/>
    <property type="match status" value="1"/>
</dbReference>
<dbReference type="Gene3D" id="1.10.1220.10">
    <property type="entry name" value="Met repressor-like"/>
    <property type="match status" value="1"/>
</dbReference>
<evidence type="ECO:0000256" key="1">
    <source>
        <dbReference type="ARBA" id="ARBA00022649"/>
    </source>
</evidence>
<dbReference type="Proteomes" id="UP000292665">
    <property type="component" value="Unassembled WGS sequence"/>
</dbReference>
<organism evidence="3 4">
    <name type="scientific">[Ruminococcus] torques</name>
    <dbReference type="NCBI Taxonomy" id="33039"/>
    <lineage>
        <taxon>Bacteria</taxon>
        <taxon>Bacillati</taxon>
        <taxon>Bacillota</taxon>
        <taxon>Clostridia</taxon>
        <taxon>Lachnospirales</taxon>
        <taxon>Lachnospiraceae</taxon>
        <taxon>Mediterraneibacter</taxon>
    </lineage>
</organism>
<evidence type="ECO:0000256" key="2">
    <source>
        <dbReference type="ARBA" id="ARBA00049988"/>
    </source>
</evidence>
<gene>
    <name evidence="3" type="ORF">EAI93_14085</name>
</gene>
<comment type="similarity">
    <text evidence="2">Belongs to the TacA antitoxin family.</text>
</comment>
<sequence>MPRTKTGEFNQIAYQNEFNKRNYDRIEIKVPKGRKAVIKAAATAAGQSVNEFISQAIDERMGSGGQ</sequence>
<comment type="caution">
    <text evidence="3">The sequence shown here is derived from an EMBL/GenBank/DDBJ whole genome shotgun (WGS) entry which is preliminary data.</text>
</comment>
<evidence type="ECO:0000313" key="4">
    <source>
        <dbReference type="Proteomes" id="UP000292665"/>
    </source>
</evidence>
<accession>A0A4V1Y9U4</accession>
<keyword evidence="1" id="KW-1277">Toxin-antitoxin system</keyword>
<evidence type="ECO:0000313" key="3">
    <source>
        <dbReference type="EMBL" id="RYS75475.1"/>
    </source>
</evidence>